<reference evidence="11 12" key="1">
    <citation type="journal article" date="2018" name="Nat. Ecol. Evol.">
        <title>Genomic signatures of mitonuclear coevolution across populations of Tigriopus californicus.</title>
        <authorList>
            <person name="Barreto F.S."/>
            <person name="Watson E.T."/>
            <person name="Lima T.G."/>
            <person name="Willett C.S."/>
            <person name="Edmands S."/>
            <person name="Li W."/>
            <person name="Burton R.S."/>
        </authorList>
    </citation>
    <scope>NUCLEOTIDE SEQUENCE [LARGE SCALE GENOMIC DNA]</scope>
    <source>
        <strain evidence="11 12">San Diego</strain>
    </source>
</reference>
<dbReference type="InterPro" id="IPR041541">
    <property type="entry name" value="Glutaminase_EF-hand"/>
</dbReference>
<evidence type="ECO:0000256" key="3">
    <source>
        <dbReference type="ARBA" id="ARBA00012918"/>
    </source>
</evidence>
<gene>
    <name evidence="11" type="ORF">TCAL_03613</name>
</gene>
<evidence type="ECO:0000256" key="9">
    <source>
        <dbReference type="SAM" id="MobiDB-lite"/>
    </source>
</evidence>
<dbReference type="PROSITE" id="PS50297">
    <property type="entry name" value="ANK_REP_REGION"/>
    <property type="match status" value="1"/>
</dbReference>
<evidence type="ECO:0000259" key="10">
    <source>
        <dbReference type="Pfam" id="PF17959"/>
    </source>
</evidence>
<evidence type="ECO:0000256" key="6">
    <source>
        <dbReference type="ARBA" id="ARBA00023043"/>
    </source>
</evidence>
<proteinExistence type="inferred from homology"/>
<dbReference type="GO" id="GO:0006537">
    <property type="term" value="P:glutamate biosynthetic process"/>
    <property type="evidence" value="ECO:0007669"/>
    <property type="project" value="TreeGrafter"/>
</dbReference>
<comment type="similarity">
    <text evidence="1">Belongs to the glutaminase family.</text>
</comment>
<dbReference type="GO" id="GO:0004359">
    <property type="term" value="F:glutaminase activity"/>
    <property type="evidence" value="ECO:0007669"/>
    <property type="project" value="UniProtKB-EC"/>
</dbReference>
<dbReference type="OMA" id="GHAHESK"/>
<feature type="non-terminal residue" evidence="11">
    <location>
        <position position="1"/>
    </location>
</feature>
<sequence length="512" mass="57844">QLQGVTRNSSHIITSNTEDNNGAANNDSIQEIRNKNVASSIFQMYKNKGSNTINISTLFREVEKTGIRRTDKRLGEFLKAVTEYHHRAGPEGTIRENINVDFESFAKLSEENIVFLAEIFRNELVVPEFFTFADTIEGIFNRCKENRGGMNATYIPQLAHYDPDIWACSVCTVDGQRLSLGNVDQSFTIQSCSKPFTYAICLNELGPEMVHKYVSHEPSGRNFNEICLDARDKPHNPMLNSGAIMISSLCLSLLHPAMKLAEKFDYMQNYLRRIAGGENIGFNNAVFLSERDTADRNFAMAYFMKEHQCFPSNFNLQRSMDLYFQFCSLEVNTESLAVMGATLANGGLCPTTGDKVLNSSCVRDVLSLMYSCGMYNYSGQFAFNELVETYNFHRFDNLRFAERKVDPCKTRYTNQASYVTLLFAANSGDVTALKRHYLQGIDLNLGDYDGRTALHVAAAEGQFECVKFLLETTGIKAMPKDRWGFTPLEEAIRFGHEKVAKYIQEHMSLTGD</sequence>
<evidence type="ECO:0000313" key="12">
    <source>
        <dbReference type="Proteomes" id="UP000318571"/>
    </source>
</evidence>
<dbReference type="FunFam" id="1.25.40.20:FF:000069">
    <property type="entry name" value="Glutaminase, isoform E"/>
    <property type="match status" value="1"/>
</dbReference>
<dbReference type="Gene3D" id="1.25.40.20">
    <property type="entry name" value="Ankyrin repeat-containing domain"/>
    <property type="match status" value="1"/>
</dbReference>
<dbReference type="Gene3D" id="3.40.710.10">
    <property type="entry name" value="DD-peptidase/beta-lactamase superfamily"/>
    <property type="match status" value="1"/>
</dbReference>
<organism evidence="11 12">
    <name type="scientific">Tigriopus californicus</name>
    <name type="common">Marine copepod</name>
    <dbReference type="NCBI Taxonomy" id="6832"/>
    <lineage>
        <taxon>Eukaryota</taxon>
        <taxon>Metazoa</taxon>
        <taxon>Ecdysozoa</taxon>
        <taxon>Arthropoda</taxon>
        <taxon>Crustacea</taxon>
        <taxon>Multicrustacea</taxon>
        <taxon>Hexanauplia</taxon>
        <taxon>Copepoda</taxon>
        <taxon>Harpacticoida</taxon>
        <taxon>Harpacticidae</taxon>
        <taxon>Tigriopus</taxon>
    </lineage>
</organism>
<protein>
    <recommendedName>
        <fullName evidence="3">glutaminase</fullName>
        <ecNumber evidence="3">3.5.1.2</ecNumber>
    </recommendedName>
</protein>
<accession>A0A553NE31</accession>
<keyword evidence="12" id="KW-1185">Reference proteome</keyword>
<feature type="domain" description="Glutaminase EF-hand" evidence="10">
    <location>
        <begin position="39"/>
        <end position="127"/>
    </location>
</feature>
<dbReference type="STRING" id="6832.A0A553NE31"/>
<dbReference type="PANTHER" id="PTHR12544">
    <property type="entry name" value="GLUTAMINASE"/>
    <property type="match status" value="1"/>
</dbReference>
<dbReference type="GO" id="GO:0006543">
    <property type="term" value="P:L-glutamine catabolic process"/>
    <property type="evidence" value="ECO:0007669"/>
    <property type="project" value="TreeGrafter"/>
</dbReference>
<comment type="catalytic activity">
    <reaction evidence="7">
        <text>L-glutamine + H2O = L-glutamate + NH4(+)</text>
        <dbReference type="Rhea" id="RHEA:15889"/>
        <dbReference type="ChEBI" id="CHEBI:15377"/>
        <dbReference type="ChEBI" id="CHEBI:28938"/>
        <dbReference type="ChEBI" id="CHEBI:29985"/>
        <dbReference type="ChEBI" id="CHEBI:58359"/>
        <dbReference type="EC" id="3.5.1.2"/>
    </reaction>
</comment>
<dbReference type="PROSITE" id="PS50088">
    <property type="entry name" value="ANK_REPEAT"/>
    <property type="match status" value="1"/>
</dbReference>
<dbReference type="AlphaFoldDB" id="A0A553NE31"/>
<dbReference type="Pfam" id="PF04960">
    <property type="entry name" value="Glutaminase"/>
    <property type="match status" value="1"/>
</dbReference>
<dbReference type="SUPFAM" id="SSF56601">
    <property type="entry name" value="beta-lactamase/transpeptidase-like"/>
    <property type="match status" value="1"/>
</dbReference>
<dbReference type="EMBL" id="VCGU01000458">
    <property type="protein sequence ID" value="TRY63704.1"/>
    <property type="molecule type" value="Genomic_DNA"/>
</dbReference>
<dbReference type="InterPro" id="IPR015868">
    <property type="entry name" value="Glutaminase"/>
</dbReference>
<comment type="subunit">
    <text evidence="2">Homotetramer.</text>
</comment>
<dbReference type="EC" id="3.5.1.2" evidence="3"/>
<dbReference type="SUPFAM" id="SSF48403">
    <property type="entry name" value="Ankyrin repeat"/>
    <property type="match status" value="1"/>
</dbReference>
<dbReference type="InterPro" id="IPR012338">
    <property type="entry name" value="Beta-lactam/transpept-like"/>
</dbReference>
<evidence type="ECO:0000256" key="5">
    <source>
        <dbReference type="ARBA" id="ARBA00022801"/>
    </source>
</evidence>
<evidence type="ECO:0000256" key="1">
    <source>
        <dbReference type="ARBA" id="ARBA00011076"/>
    </source>
</evidence>
<dbReference type="Proteomes" id="UP000318571">
    <property type="component" value="Chromosome 10"/>
</dbReference>
<keyword evidence="6 8" id="KW-0040">ANK repeat</keyword>
<evidence type="ECO:0000313" key="11">
    <source>
        <dbReference type="EMBL" id="TRY63704.1"/>
    </source>
</evidence>
<dbReference type="Gene3D" id="1.10.238.210">
    <property type="match status" value="1"/>
</dbReference>
<dbReference type="InterPro" id="IPR002110">
    <property type="entry name" value="Ankyrin_rpt"/>
</dbReference>
<keyword evidence="5" id="KW-0378">Hydrolase</keyword>
<dbReference type="InterPro" id="IPR036770">
    <property type="entry name" value="Ankyrin_rpt-contain_sf"/>
</dbReference>
<evidence type="ECO:0000256" key="8">
    <source>
        <dbReference type="PROSITE-ProRule" id="PRU00023"/>
    </source>
</evidence>
<evidence type="ECO:0000256" key="7">
    <source>
        <dbReference type="ARBA" id="ARBA00049534"/>
    </source>
</evidence>
<dbReference type="Pfam" id="PF17959">
    <property type="entry name" value="EF-hand_14"/>
    <property type="match status" value="1"/>
</dbReference>
<evidence type="ECO:0000256" key="4">
    <source>
        <dbReference type="ARBA" id="ARBA00022737"/>
    </source>
</evidence>
<evidence type="ECO:0000256" key="2">
    <source>
        <dbReference type="ARBA" id="ARBA00011881"/>
    </source>
</evidence>
<feature type="region of interest" description="Disordered" evidence="9">
    <location>
        <begin position="1"/>
        <end position="26"/>
    </location>
</feature>
<dbReference type="SMART" id="SM00248">
    <property type="entry name" value="ANK"/>
    <property type="match status" value="2"/>
</dbReference>
<keyword evidence="4" id="KW-0677">Repeat</keyword>
<dbReference type="PANTHER" id="PTHR12544:SF29">
    <property type="entry name" value="GLUTAMINASE"/>
    <property type="match status" value="1"/>
</dbReference>
<dbReference type="Pfam" id="PF12796">
    <property type="entry name" value="Ank_2"/>
    <property type="match status" value="1"/>
</dbReference>
<feature type="repeat" description="ANK" evidence="8">
    <location>
        <begin position="449"/>
        <end position="471"/>
    </location>
</feature>
<name>A0A553NE31_TIGCA</name>
<comment type="caution">
    <text evidence="11">The sequence shown here is derived from an EMBL/GenBank/DDBJ whole genome shotgun (WGS) entry which is preliminary data.</text>
</comment>